<feature type="signal peptide" evidence="14">
    <location>
        <begin position="1"/>
        <end position="25"/>
    </location>
</feature>
<evidence type="ECO:0000256" key="7">
    <source>
        <dbReference type="ARBA" id="ARBA00022801"/>
    </source>
</evidence>
<evidence type="ECO:0000256" key="14">
    <source>
        <dbReference type="SAM" id="SignalP"/>
    </source>
</evidence>
<dbReference type="Pfam" id="PF07943">
    <property type="entry name" value="PBP5_C"/>
    <property type="match status" value="1"/>
</dbReference>
<evidence type="ECO:0000256" key="13">
    <source>
        <dbReference type="SAM" id="Phobius"/>
    </source>
</evidence>
<keyword evidence="13" id="KW-0812">Transmembrane</keyword>
<evidence type="ECO:0000313" key="17">
    <source>
        <dbReference type="EMBL" id="BCZ44724.1"/>
    </source>
</evidence>
<evidence type="ECO:0000259" key="15">
    <source>
        <dbReference type="Pfam" id="PF00768"/>
    </source>
</evidence>
<organism evidence="17 18">
    <name type="scientific">Clostridium gelidum</name>
    <dbReference type="NCBI Taxonomy" id="704125"/>
    <lineage>
        <taxon>Bacteria</taxon>
        <taxon>Bacillati</taxon>
        <taxon>Bacillota</taxon>
        <taxon>Clostridia</taxon>
        <taxon>Eubacteriales</taxon>
        <taxon>Clostridiaceae</taxon>
        <taxon>Clostridium</taxon>
    </lineage>
</organism>
<keyword evidence="18" id="KW-1185">Reference proteome</keyword>
<feature type="domain" description="Peptidase S11 D-alanyl-D-alanine carboxypeptidase A N-terminal" evidence="15">
    <location>
        <begin position="26"/>
        <end position="258"/>
    </location>
</feature>
<dbReference type="Pfam" id="PF00768">
    <property type="entry name" value="Peptidase_S11"/>
    <property type="match status" value="1"/>
</dbReference>
<protein>
    <recommendedName>
        <fullName evidence="3">serine-type D-Ala-D-Ala carboxypeptidase</fullName>
        <ecNumber evidence="3">3.4.16.4</ecNumber>
    </recommendedName>
</protein>
<evidence type="ECO:0000256" key="11">
    <source>
        <dbReference type="ARBA" id="ARBA00034000"/>
    </source>
</evidence>
<dbReference type="Proteomes" id="UP000824633">
    <property type="component" value="Chromosome"/>
</dbReference>
<keyword evidence="8" id="KW-0133">Cell shape</keyword>
<dbReference type="PRINTS" id="PR00725">
    <property type="entry name" value="DADACBPTASE1"/>
</dbReference>
<dbReference type="PANTHER" id="PTHR21581:SF6">
    <property type="entry name" value="TRAFFICKING PROTEIN PARTICLE COMPLEX SUBUNIT 12"/>
    <property type="match status" value="1"/>
</dbReference>
<feature type="transmembrane region" description="Helical" evidence="13">
    <location>
        <begin position="384"/>
        <end position="401"/>
    </location>
</feature>
<dbReference type="Gene3D" id="3.40.710.10">
    <property type="entry name" value="DD-peptidase/beta-lactamase superfamily"/>
    <property type="match status" value="1"/>
</dbReference>
<evidence type="ECO:0000256" key="12">
    <source>
        <dbReference type="RuleBase" id="RU004016"/>
    </source>
</evidence>
<dbReference type="InterPro" id="IPR001967">
    <property type="entry name" value="Peptidase_S11_N"/>
</dbReference>
<feature type="domain" description="Peptidase S11 D-Ala-D-Ala carboxypeptidase A C-terminal" evidence="16">
    <location>
        <begin position="279"/>
        <end position="364"/>
    </location>
</feature>
<evidence type="ECO:0000256" key="8">
    <source>
        <dbReference type="ARBA" id="ARBA00022960"/>
    </source>
</evidence>
<keyword evidence="10" id="KW-0961">Cell wall biogenesis/degradation</keyword>
<keyword evidence="9" id="KW-0573">Peptidoglycan synthesis</keyword>
<dbReference type="PANTHER" id="PTHR21581">
    <property type="entry name" value="D-ALANYL-D-ALANINE CARBOXYPEPTIDASE"/>
    <property type="match status" value="1"/>
</dbReference>
<keyword evidence="7" id="KW-0378">Hydrolase</keyword>
<evidence type="ECO:0000313" key="18">
    <source>
        <dbReference type="Proteomes" id="UP000824633"/>
    </source>
</evidence>
<dbReference type="InterPro" id="IPR018044">
    <property type="entry name" value="Peptidase_S11"/>
</dbReference>
<dbReference type="SUPFAM" id="SSF56601">
    <property type="entry name" value="beta-lactamase/transpeptidase-like"/>
    <property type="match status" value="1"/>
</dbReference>
<dbReference type="EMBL" id="AP024849">
    <property type="protein sequence ID" value="BCZ44724.1"/>
    <property type="molecule type" value="Genomic_DNA"/>
</dbReference>
<keyword evidence="4 17" id="KW-0121">Carboxypeptidase</keyword>
<dbReference type="GO" id="GO:0004180">
    <property type="term" value="F:carboxypeptidase activity"/>
    <property type="evidence" value="ECO:0007669"/>
    <property type="project" value="UniProtKB-KW"/>
</dbReference>
<feature type="chain" id="PRO_5045036408" description="serine-type D-Ala-D-Ala carboxypeptidase" evidence="14">
    <location>
        <begin position="26"/>
        <end position="422"/>
    </location>
</feature>
<dbReference type="InterPro" id="IPR012338">
    <property type="entry name" value="Beta-lactam/transpept-like"/>
</dbReference>
<comment type="catalytic activity">
    <reaction evidence="11">
        <text>Preferential cleavage: (Ac)2-L-Lys-D-Ala-|-D-Ala. Also transpeptidation of peptidyl-alanyl moieties that are N-acyl substituents of D-alanine.</text>
        <dbReference type="EC" id="3.4.16.4"/>
    </reaction>
</comment>
<keyword evidence="6 14" id="KW-0732">Signal</keyword>
<evidence type="ECO:0000256" key="10">
    <source>
        <dbReference type="ARBA" id="ARBA00023316"/>
    </source>
</evidence>
<dbReference type="EC" id="3.4.16.4" evidence="3"/>
<keyword evidence="5" id="KW-0645">Protease</keyword>
<dbReference type="InterPro" id="IPR012907">
    <property type="entry name" value="Peptidase_S11_C"/>
</dbReference>
<evidence type="ECO:0000256" key="1">
    <source>
        <dbReference type="ARBA" id="ARBA00004752"/>
    </source>
</evidence>
<evidence type="ECO:0000256" key="3">
    <source>
        <dbReference type="ARBA" id="ARBA00012448"/>
    </source>
</evidence>
<gene>
    <name evidence="17" type="ORF">psyc5s11_07910</name>
</gene>
<evidence type="ECO:0000256" key="2">
    <source>
        <dbReference type="ARBA" id="ARBA00007164"/>
    </source>
</evidence>
<evidence type="ECO:0000256" key="5">
    <source>
        <dbReference type="ARBA" id="ARBA00022670"/>
    </source>
</evidence>
<comment type="similarity">
    <text evidence="2 12">Belongs to the peptidase S11 family.</text>
</comment>
<evidence type="ECO:0000256" key="9">
    <source>
        <dbReference type="ARBA" id="ARBA00022984"/>
    </source>
</evidence>
<reference evidence="18" key="1">
    <citation type="submission" date="2021-07" db="EMBL/GenBank/DDBJ databases">
        <title>Complete genome sequencing of a Clostridium isolate.</title>
        <authorList>
            <person name="Ueki A."/>
            <person name="Tonouchi A."/>
        </authorList>
    </citation>
    <scope>NUCLEOTIDE SEQUENCE [LARGE SCALE GENOMIC DNA]</scope>
    <source>
        <strain evidence="18">C5S11</strain>
    </source>
</reference>
<sequence>MRRILKTINILFLFLFCFTCTNVQAETTKPQINAEGCVLIDASTGEILYGKNEEKVLEPASTTKVMTALITLEKCKLDDEVTVQEDFTKVGGTAIGLLKGDVLTVHDLLLGLLLDSDNDCANALADHISGNVAEFSKLMNDKAKELGALHTNFKNPSGMPDPEHTTTAHDLALFLREAIKNKDYMAISTTKSATIPLKNNRISPISVNNKNYMINKNSCYYYPFAISGKNGYTEKSNHTYVAAAEKNGHVLIASFLNALDKDQNFHDMQTVFNYGFDNYSLVHLYKKDEQISEYKINNDLTIPVISLKDIDYIVSKGKENTISSDLKIKKIDLSKKSFDKGDNILKGTIYVNDKEFITVDLAAGVSRTYEPLISIKSLSEESNLPIYIGAGVVVLAGLIGLRKFIKAGVIGLKDFISSKFRK</sequence>
<name>A0ABN6IR65_9CLOT</name>
<keyword evidence="13" id="KW-0472">Membrane</keyword>
<dbReference type="RefSeq" id="WP_224036382.1">
    <property type="nucleotide sequence ID" value="NZ_AP024849.1"/>
</dbReference>
<evidence type="ECO:0000259" key="16">
    <source>
        <dbReference type="Pfam" id="PF07943"/>
    </source>
</evidence>
<accession>A0ABN6IR65</accession>
<evidence type="ECO:0000256" key="4">
    <source>
        <dbReference type="ARBA" id="ARBA00022645"/>
    </source>
</evidence>
<proteinExistence type="inferred from homology"/>
<keyword evidence="13" id="KW-1133">Transmembrane helix</keyword>
<evidence type="ECO:0000256" key="6">
    <source>
        <dbReference type="ARBA" id="ARBA00022729"/>
    </source>
</evidence>
<comment type="pathway">
    <text evidence="1">Cell wall biogenesis; peptidoglycan biosynthesis.</text>
</comment>